<accession>A0AAW9RMJ7</accession>
<dbReference type="PANTHER" id="PTHR45588">
    <property type="entry name" value="TPR DOMAIN-CONTAINING PROTEIN"/>
    <property type="match status" value="1"/>
</dbReference>
<sequence>MFHEYRPFAQAVIVIVAAWSLTACDAGPGTGDQEAAASPPPPETAAEIASRAGAPLFDGMGDHHHPVTTSSTWAQRYFDQGLIIDFAFNHAESARAFRAAQTLDPQCAMCFWGEALALGPNINVTSNGQAIMSEESRVQAFAAVQQALALRDRASDIERDYIDALATRYNGDPSTPREPLDQAYADAMRDLHHKYPDDDDAAVLFAEALMTTMPWDYWLDPENPRPHTREVIDALETVLARSPGHPMALHLYIHAVEASSAPGRAESAADTLAGLVPGAGHLVHMPAHIYWRVGRYHDAAEANVRAAAVDEDYIAQCQAQGFYPALYYPHNIHFLWAASSMEGRSEVAIDAARRVAANVRLEVIREFPMVEFFHTIPLLALSQFGRWEEVLNEPRPDPELTYSTAIWHYVRATAFANRGDLDAARNEHAALKPLRDSAEVHFLDKVDYPASQLLEIADQLAAGEIALGDGDAEGAAEAFQRAVTAQDALPYTEPPFWYYPTRQSLGKALLAANRPDEAEAVYRRDLEDHPRNGWSLYGLVLSLEAQQRAEDAAQARTRFEKAWSLADVELSSSRL</sequence>
<gene>
    <name evidence="1" type="ORF">V3330_17010</name>
</gene>
<dbReference type="InterPro" id="IPR011990">
    <property type="entry name" value="TPR-like_helical_dom_sf"/>
</dbReference>
<dbReference type="EMBL" id="JAZHOG010000013">
    <property type="protein sequence ID" value="MEJ8569328.1"/>
    <property type="molecule type" value="Genomic_DNA"/>
</dbReference>
<evidence type="ECO:0000313" key="1">
    <source>
        <dbReference type="EMBL" id="MEJ8569328.1"/>
    </source>
</evidence>
<dbReference type="Gene3D" id="1.25.40.10">
    <property type="entry name" value="Tetratricopeptide repeat domain"/>
    <property type="match status" value="2"/>
</dbReference>
<evidence type="ECO:0000313" key="2">
    <source>
        <dbReference type="Proteomes" id="UP001359886"/>
    </source>
</evidence>
<dbReference type="Proteomes" id="UP001359886">
    <property type="component" value="Unassembled WGS sequence"/>
</dbReference>
<dbReference type="PROSITE" id="PS51257">
    <property type="entry name" value="PROKAR_LIPOPROTEIN"/>
    <property type="match status" value="1"/>
</dbReference>
<name>A0AAW9RMJ7_9GAMM</name>
<comment type="caution">
    <text evidence="1">The sequence shown here is derived from an EMBL/GenBank/DDBJ whole genome shotgun (WGS) entry which is preliminary data.</text>
</comment>
<dbReference type="PANTHER" id="PTHR45588:SF1">
    <property type="entry name" value="WW DOMAIN-CONTAINING PROTEIN"/>
    <property type="match status" value="1"/>
</dbReference>
<evidence type="ECO:0008006" key="3">
    <source>
        <dbReference type="Google" id="ProtNLM"/>
    </source>
</evidence>
<dbReference type="SUPFAM" id="SSF48452">
    <property type="entry name" value="TPR-like"/>
    <property type="match status" value="2"/>
</dbReference>
<proteinExistence type="predicted"/>
<dbReference type="RefSeq" id="WP_354696651.1">
    <property type="nucleotide sequence ID" value="NZ_JAZHOG010000013.1"/>
</dbReference>
<reference evidence="1 2" key="1">
    <citation type="submission" date="2024-02" db="EMBL/GenBank/DDBJ databases">
        <title>A novel Wenzhouxiangellaceae bacterium, isolated from coastal sediments.</title>
        <authorList>
            <person name="Du Z.-J."/>
            <person name="Ye Y.-Q."/>
            <person name="Zhang X.-Y."/>
        </authorList>
    </citation>
    <scope>NUCLEOTIDE SEQUENCE [LARGE SCALE GENOMIC DNA]</scope>
    <source>
        <strain evidence="1 2">CH-27</strain>
    </source>
</reference>
<dbReference type="AlphaFoldDB" id="A0AAW9RMJ7"/>
<keyword evidence="2" id="KW-1185">Reference proteome</keyword>
<organism evidence="1 2">
    <name type="scientific">Elongatibacter sediminis</name>
    <dbReference type="NCBI Taxonomy" id="3119006"/>
    <lineage>
        <taxon>Bacteria</taxon>
        <taxon>Pseudomonadati</taxon>
        <taxon>Pseudomonadota</taxon>
        <taxon>Gammaproteobacteria</taxon>
        <taxon>Chromatiales</taxon>
        <taxon>Wenzhouxiangellaceae</taxon>
        <taxon>Elongatibacter</taxon>
    </lineage>
</organism>
<protein>
    <recommendedName>
        <fullName evidence="3">Tetratricopeptide repeat protein</fullName>
    </recommendedName>
</protein>